<evidence type="ECO:0000313" key="10">
    <source>
        <dbReference type="Proteomes" id="UP001217089"/>
    </source>
</evidence>
<evidence type="ECO:0000256" key="1">
    <source>
        <dbReference type="ARBA" id="ARBA00006432"/>
    </source>
</evidence>
<comment type="similarity">
    <text evidence="1">Belongs to the ATP-dependent AMP-binding enzyme family.</text>
</comment>
<dbReference type="PANTHER" id="PTHR43107">
    <property type="entry name" value="LONG-CHAIN FATTY ACID TRANSPORT PROTEIN"/>
    <property type="match status" value="1"/>
</dbReference>
<dbReference type="Pfam" id="PF13193">
    <property type="entry name" value="AMP-binding_C"/>
    <property type="match status" value="1"/>
</dbReference>
<dbReference type="InterPro" id="IPR020845">
    <property type="entry name" value="AMP-binding_CS"/>
</dbReference>
<proteinExistence type="inferred from homology"/>
<keyword evidence="6" id="KW-0472">Membrane</keyword>
<keyword evidence="6" id="KW-0812">Transmembrane</keyword>
<dbReference type="InterPro" id="IPR025110">
    <property type="entry name" value="AMP-bd_C"/>
</dbReference>
<keyword evidence="6" id="KW-1133">Transmembrane helix</keyword>
<evidence type="ECO:0000256" key="4">
    <source>
        <dbReference type="ARBA" id="ARBA00041297"/>
    </source>
</evidence>
<evidence type="ECO:0000256" key="3">
    <source>
        <dbReference type="ARBA" id="ARBA00036527"/>
    </source>
</evidence>
<dbReference type="PANTHER" id="PTHR43107:SF22">
    <property type="entry name" value="VERY LONG-CHAIN ACYL-COA SYNTHETASE"/>
    <property type="match status" value="1"/>
</dbReference>
<evidence type="ECO:0000259" key="7">
    <source>
        <dbReference type="Pfam" id="PF00501"/>
    </source>
</evidence>
<sequence length="594" mass="67932">MADKYKYILPVVGTSSVALAAWRVMFPWLQYDIKTIRIVRHVAGLIEQDLINKRTIIEKFEEVVSRRPRHPFVICEDRLYTYEFIDQMANRVANLALSLDLKAGDVVAMMIQNEPRLLKLGVTVAFINYHLKADPLAHSIKASCAKILILGEGNELLQSLEEIQAKIDLLPTYVYSKRQNDLPEGYISMDECLEKSLPVQVCKSLRSKVTLLSTLCYIYTSGTTGLPKPAIINQAKAISVSKCFQWFNFSEDDITLAVTPLYHSAATCQSLFNTIDVGATIALSRRFSVRKYWEECRKYKVTVVQYIGEMCRYLLREPKNKLDGLHNIRLAFGNGLRPDIWIDFQERFKIPKILEFFGATEAPTIFLNVCDKVGAVGRISPLTFIERIMFILPGEEGLLIASLSKTHTGFYKNGEAADEKKVIRNAFKDGDAYFNFGDLVYLDKDYFIYFRDRVGDTFRWKSENVSTREVSDVLNALDFIHDVNVYGVKIPGSDGRAGMAAITLNDNKEVTSEILQKIYNHSHHCLPSYARPIFLRFIPDVITTQTHKHRKIELVQDGFDPNKTNDLMYYRDEKLKTYIHLNHSTYLSVLSSKL</sequence>
<dbReference type="PROSITE" id="PS00455">
    <property type="entry name" value="AMP_BINDING"/>
    <property type="match status" value="1"/>
</dbReference>
<dbReference type="InterPro" id="IPR042099">
    <property type="entry name" value="ANL_N_sf"/>
</dbReference>
<dbReference type="InterPro" id="IPR000873">
    <property type="entry name" value="AMP-dep_synth/lig_dom"/>
</dbReference>
<feature type="domain" description="AMP-dependent synthetase/ligase" evidence="7">
    <location>
        <begin position="60"/>
        <end position="381"/>
    </location>
</feature>
<evidence type="ECO:0000256" key="5">
    <source>
        <dbReference type="ARBA" id="ARBA00048666"/>
    </source>
</evidence>
<comment type="caution">
    <text evidence="9">The sequence shown here is derived from an EMBL/GenBank/DDBJ whole genome shotgun (WGS) entry which is preliminary data.</text>
</comment>
<dbReference type="Pfam" id="PF00501">
    <property type="entry name" value="AMP-binding"/>
    <property type="match status" value="1"/>
</dbReference>
<evidence type="ECO:0000313" key="9">
    <source>
        <dbReference type="EMBL" id="KAJ8304563.1"/>
    </source>
</evidence>
<comment type="catalytic activity">
    <reaction evidence="3">
        <text>a very long-chain fatty acid + ATP + CoA = a very long-chain fatty acyl-CoA + AMP + diphosphate</text>
        <dbReference type="Rhea" id="RHEA:54536"/>
        <dbReference type="ChEBI" id="CHEBI:30616"/>
        <dbReference type="ChEBI" id="CHEBI:33019"/>
        <dbReference type="ChEBI" id="CHEBI:57287"/>
        <dbReference type="ChEBI" id="CHEBI:58950"/>
        <dbReference type="ChEBI" id="CHEBI:138261"/>
        <dbReference type="ChEBI" id="CHEBI:456215"/>
    </reaction>
    <physiologicalReaction direction="left-to-right" evidence="3">
        <dbReference type="Rhea" id="RHEA:54537"/>
    </physiologicalReaction>
</comment>
<keyword evidence="2" id="KW-0436">Ligase</keyword>
<accession>A0ABQ9EH14</accession>
<dbReference type="InterPro" id="IPR045851">
    <property type="entry name" value="AMP-bd_C_sf"/>
</dbReference>
<dbReference type="EMBL" id="JARBDR010000903">
    <property type="protein sequence ID" value="KAJ8304563.1"/>
    <property type="molecule type" value="Genomic_DNA"/>
</dbReference>
<name>A0ABQ9EH14_TEGGR</name>
<reference evidence="9 10" key="1">
    <citation type="submission" date="2022-12" db="EMBL/GenBank/DDBJ databases">
        <title>Chromosome-level genome of Tegillarca granosa.</title>
        <authorList>
            <person name="Kim J."/>
        </authorList>
    </citation>
    <scope>NUCLEOTIDE SEQUENCE [LARGE SCALE GENOMIC DNA]</scope>
    <source>
        <strain evidence="9">Teg-2019</strain>
        <tissue evidence="9">Adductor muscle</tissue>
    </source>
</reference>
<dbReference type="Gene3D" id="3.40.50.12780">
    <property type="entry name" value="N-terminal domain of ligase-like"/>
    <property type="match status" value="1"/>
</dbReference>
<evidence type="ECO:0000256" key="2">
    <source>
        <dbReference type="ARBA" id="ARBA00022598"/>
    </source>
</evidence>
<gene>
    <name evidence="9" type="ORF">KUTeg_018146</name>
</gene>
<evidence type="ECO:0000259" key="8">
    <source>
        <dbReference type="Pfam" id="PF13193"/>
    </source>
</evidence>
<evidence type="ECO:0000256" key="6">
    <source>
        <dbReference type="SAM" id="Phobius"/>
    </source>
</evidence>
<feature type="transmembrane region" description="Helical" evidence="6">
    <location>
        <begin position="7"/>
        <end position="29"/>
    </location>
</feature>
<comment type="catalytic activity">
    <reaction evidence="5">
        <text>tetracosanoate + ATP + CoA = tetracosanoyl-CoA + AMP + diphosphate</text>
        <dbReference type="Rhea" id="RHEA:33639"/>
        <dbReference type="ChEBI" id="CHEBI:30616"/>
        <dbReference type="ChEBI" id="CHEBI:31014"/>
        <dbReference type="ChEBI" id="CHEBI:33019"/>
        <dbReference type="ChEBI" id="CHEBI:57287"/>
        <dbReference type="ChEBI" id="CHEBI:65052"/>
        <dbReference type="ChEBI" id="CHEBI:456215"/>
    </reaction>
    <physiologicalReaction direction="left-to-right" evidence="5">
        <dbReference type="Rhea" id="RHEA:33640"/>
    </physiologicalReaction>
</comment>
<keyword evidence="10" id="KW-1185">Reference proteome</keyword>
<protein>
    <recommendedName>
        <fullName evidence="4">Long-chain-fatty-acid--CoA ligase</fullName>
    </recommendedName>
</protein>
<dbReference type="SUPFAM" id="SSF56801">
    <property type="entry name" value="Acetyl-CoA synthetase-like"/>
    <property type="match status" value="1"/>
</dbReference>
<dbReference type="Gene3D" id="3.30.300.30">
    <property type="match status" value="1"/>
</dbReference>
<organism evidence="9 10">
    <name type="scientific">Tegillarca granosa</name>
    <name type="common">Malaysian cockle</name>
    <name type="synonym">Anadara granosa</name>
    <dbReference type="NCBI Taxonomy" id="220873"/>
    <lineage>
        <taxon>Eukaryota</taxon>
        <taxon>Metazoa</taxon>
        <taxon>Spiralia</taxon>
        <taxon>Lophotrochozoa</taxon>
        <taxon>Mollusca</taxon>
        <taxon>Bivalvia</taxon>
        <taxon>Autobranchia</taxon>
        <taxon>Pteriomorphia</taxon>
        <taxon>Arcoida</taxon>
        <taxon>Arcoidea</taxon>
        <taxon>Arcidae</taxon>
        <taxon>Tegillarca</taxon>
    </lineage>
</organism>
<feature type="domain" description="AMP-binding enzyme C-terminal" evidence="8">
    <location>
        <begin position="469"/>
        <end position="548"/>
    </location>
</feature>
<dbReference type="Proteomes" id="UP001217089">
    <property type="component" value="Unassembled WGS sequence"/>
</dbReference>